<dbReference type="RefSeq" id="WP_075738718.1">
    <property type="nucleotide sequence ID" value="NZ_CP016076.1"/>
</dbReference>
<dbReference type="Proteomes" id="UP000185511">
    <property type="component" value="Chromosome"/>
</dbReference>
<evidence type="ECO:0000313" key="2">
    <source>
        <dbReference type="Proteomes" id="UP000185511"/>
    </source>
</evidence>
<reference evidence="2" key="1">
    <citation type="submission" date="2016-06" db="EMBL/GenBank/DDBJ databases">
        <title>Complete genome sequence of Actinoalloteichus fjordicus DSM 46855 (=ADI127-17), type strain of the new species Actinoalloteichus fjordicus.</title>
        <authorList>
            <person name="Ruckert C."/>
            <person name="Nouioui I."/>
            <person name="Willmese J."/>
            <person name="van Wezel G."/>
            <person name="Klenk H.-P."/>
            <person name="Kalinowski J."/>
            <person name="Zotchev S.B."/>
        </authorList>
    </citation>
    <scope>NUCLEOTIDE SEQUENCE [LARGE SCALE GENOMIC DNA]</scope>
    <source>
        <strain evidence="2">ADI127-7</strain>
    </source>
</reference>
<sequence length="114" mass="12972">MAGYDVVLHAGWEEPPFWFWVGESPQYDHEIDEAAELLGLSPELVHDLTEWDDEFQAVYNDDTPQEPLWTSPEAETAWLEKGKTLAARIKRESPVTNRVVYRGDGTFPSGSCVF</sequence>
<dbReference type="AlphaFoldDB" id="A0AAC9PQ45"/>
<protein>
    <submittedName>
        <fullName evidence="1">Uncharacterized protein</fullName>
    </submittedName>
</protein>
<accession>A0AAC9PQ45</accession>
<dbReference type="EMBL" id="CP016076">
    <property type="protein sequence ID" value="APU12694.1"/>
    <property type="molecule type" value="Genomic_DNA"/>
</dbReference>
<gene>
    <name evidence="1" type="ORF">UA74_03055</name>
</gene>
<name>A0AAC9PQ45_9PSEU</name>
<organism evidence="1 2">
    <name type="scientific">Actinoalloteichus fjordicus</name>
    <dbReference type="NCBI Taxonomy" id="1612552"/>
    <lineage>
        <taxon>Bacteria</taxon>
        <taxon>Bacillati</taxon>
        <taxon>Actinomycetota</taxon>
        <taxon>Actinomycetes</taxon>
        <taxon>Pseudonocardiales</taxon>
        <taxon>Pseudonocardiaceae</taxon>
        <taxon>Actinoalloteichus</taxon>
    </lineage>
</organism>
<dbReference type="KEGG" id="acad:UA74_03055"/>
<keyword evidence="2" id="KW-1185">Reference proteome</keyword>
<evidence type="ECO:0000313" key="1">
    <source>
        <dbReference type="EMBL" id="APU12694.1"/>
    </source>
</evidence>
<proteinExistence type="predicted"/>